<name>A0A8S3PPN4_MYTED</name>
<dbReference type="PANTHER" id="PTHR40128:SF1">
    <property type="entry name" value="PHYTANOYL-COA HYDROXYLASE"/>
    <property type="match status" value="1"/>
</dbReference>
<dbReference type="SUPFAM" id="SSF51197">
    <property type="entry name" value="Clavaminate synthase-like"/>
    <property type="match status" value="1"/>
</dbReference>
<dbReference type="PANTHER" id="PTHR40128">
    <property type="entry name" value="EXPRESSED PROTEIN"/>
    <property type="match status" value="1"/>
</dbReference>
<proteinExistence type="predicted"/>
<reference evidence="1" key="1">
    <citation type="submission" date="2021-03" db="EMBL/GenBank/DDBJ databases">
        <authorList>
            <person name="Bekaert M."/>
        </authorList>
    </citation>
    <scope>NUCLEOTIDE SEQUENCE</scope>
</reference>
<sequence length="321" mass="37009">MATRTVKLGTQMVEFPSDRLQQLEDCNHLLSDVEALHKEIQTKGYLFIRGLHDRQEVLNARQTVLEYVKEQGNGKLVDPWPEGVLEARCGQGCIPFMEVSIVIYYGDRKITHAENIQKVLEGPRPKNFFRRFLGEEPRTFDFKWLRGIYREAFTGVHVDRVYMNRGTPNLYTMWTPFGDITLEMGCLAVCEGSNSLESFQHFQKTYGHLDVEAAKLKGTGWFTTDPWEITEKFGGQWKTSDFKAGDVLIFTMGTAHMSTANLTDLLRISCDTRWQRVSEKADERYMGDNFGSKVKFGLQFKDDKSEEEEVTIEKLKKTWGI</sequence>
<dbReference type="EMBL" id="CAJPWZ010000009">
    <property type="protein sequence ID" value="CAG2184619.1"/>
    <property type="molecule type" value="Genomic_DNA"/>
</dbReference>
<accession>A0A8S3PPN4</accession>
<dbReference type="AlphaFoldDB" id="A0A8S3PPN4"/>
<dbReference type="Gene3D" id="2.60.120.620">
    <property type="entry name" value="q2cbj1_9rhob like domain"/>
    <property type="match status" value="1"/>
</dbReference>
<dbReference type="InterPro" id="IPR008775">
    <property type="entry name" value="Phytyl_CoA_dOase-like"/>
</dbReference>
<dbReference type="OrthoDB" id="2328924at2759"/>
<evidence type="ECO:0000313" key="1">
    <source>
        <dbReference type="EMBL" id="CAG2184619.1"/>
    </source>
</evidence>
<comment type="caution">
    <text evidence="1">The sequence shown here is derived from an EMBL/GenBank/DDBJ whole genome shotgun (WGS) entry which is preliminary data.</text>
</comment>
<gene>
    <name evidence="1" type="ORF">MEDL_251</name>
</gene>
<dbReference type="Proteomes" id="UP000683360">
    <property type="component" value="Unassembled WGS sequence"/>
</dbReference>
<keyword evidence="2" id="KW-1185">Reference proteome</keyword>
<dbReference type="Pfam" id="PF05721">
    <property type="entry name" value="PhyH"/>
    <property type="match status" value="1"/>
</dbReference>
<protein>
    <recommendedName>
        <fullName evidence="3">Phytanoyl-CoA dioxygenase</fullName>
    </recommendedName>
</protein>
<evidence type="ECO:0000313" key="2">
    <source>
        <dbReference type="Proteomes" id="UP000683360"/>
    </source>
</evidence>
<organism evidence="1 2">
    <name type="scientific">Mytilus edulis</name>
    <name type="common">Blue mussel</name>
    <dbReference type="NCBI Taxonomy" id="6550"/>
    <lineage>
        <taxon>Eukaryota</taxon>
        <taxon>Metazoa</taxon>
        <taxon>Spiralia</taxon>
        <taxon>Lophotrochozoa</taxon>
        <taxon>Mollusca</taxon>
        <taxon>Bivalvia</taxon>
        <taxon>Autobranchia</taxon>
        <taxon>Pteriomorphia</taxon>
        <taxon>Mytilida</taxon>
        <taxon>Mytiloidea</taxon>
        <taxon>Mytilidae</taxon>
        <taxon>Mytilinae</taxon>
        <taxon>Mytilus</taxon>
    </lineage>
</organism>
<evidence type="ECO:0008006" key="3">
    <source>
        <dbReference type="Google" id="ProtNLM"/>
    </source>
</evidence>